<dbReference type="Proteomes" id="UP001331761">
    <property type="component" value="Unassembled WGS sequence"/>
</dbReference>
<comment type="caution">
    <text evidence="1">The sequence shown here is derived from an EMBL/GenBank/DDBJ whole genome shotgun (WGS) entry which is preliminary data.</text>
</comment>
<feature type="non-terminal residue" evidence="1">
    <location>
        <position position="1"/>
    </location>
</feature>
<dbReference type="AlphaFoldDB" id="A0AAN8ER75"/>
<reference evidence="1 2" key="1">
    <citation type="submission" date="2019-10" db="EMBL/GenBank/DDBJ databases">
        <title>Assembly and Annotation for the nematode Trichostrongylus colubriformis.</title>
        <authorList>
            <person name="Martin J."/>
        </authorList>
    </citation>
    <scope>NUCLEOTIDE SEQUENCE [LARGE SCALE GENOMIC DNA]</scope>
    <source>
        <strain evidence="1">G859</strain>
        <tissue evidence="1">Whole worm</tissue>
    </source>
</reference>
<protein>
    <submittedName>
        <fullName evidence="1">Uncharacterized protein</fullName>
    </submittedName>
</protein>
<keyword evidence="2" id="KW-1185">Reference proteome</keyword>
<organism evidence="1 2">
    <name type="scientific">Trichostrongylus colubriformis</name>
    <name type="common">Black scour worm</name>
    <dbReference type="NCBI Taxonomy" id="6319"/>
    <lineage>
        <taxon>Eukaryota</taxon>
        <taxon>Metazoa</taxon>
        <taxon>Ecdysozoa</taxon>
        <taxon>Nematoda</taxon>
        <taxon>Chromadorea</taxon>
        <taxon>Rhabditida</taxon>
        <taxon>Rhabditina</taxon>
        <taxon>Rhabditomorpha</taxon>
        <taxon>Strongyloidea</taxon>
        <taxon>Trichostrongylidae</taxon>
        <taxon>Trichostrongylus</taxon>
    </lineage>
</organism>
<accession>A0AAN8ER75</accession>
<evidence type="ECO:0000313" key="1">
    <source>
        <dbReference type="EMBL" id="KAK5964327.1"/>
    </source>
</evidence>
<gene>
    <name evidence="1" type="ORF">GCK32_021101</name>
</gene>
<evidence type="ECO:0000313" key="2">
    <source>
        <dbReference type="Proteomes" id="UP001331761"/>
    </source>
</evidence>
<dbReference type="EMBL" id="WIXE01025946">
    <property type="protein sequence ID" value="KAK5964327.1"/>
    <property type="molecule type" value="Genomic_DNA"/>
</dbReference>
<name>A0AAN8ER75_TRICO</name>
<sequence length="32" mass="3701">DLSVEILVVCSSRTGWKQNRFKTKHRDFHVGG</sequence>
<proteinExistence type="predicted"/>